<accession>A0ABZ0TPH7</accession>
<protein>
    <submittedName>
        <fullName evidence="2">Uncharacterized protein</fullName>
    </submittedName>
</protein>
<name>A0ABZ0TPH7_9SPHI</name>
<dbReference type="Proteomes" id="UP001324380">
    <property type="component" value="Chromosome"/>
</dbReference>
<evidence type="ECO:0000256" key="1">
    <source>
        <dbReference type="SAM" id="SignalP"/>
    </source>
</evidence>
<feature type="signal peptide" evidence="1">
    <location>
        <begin position="1"/>
        <end position="22"/>
    </location>
</feature>
<sequence length="168" mass="18567">MTVRTIFLFLGCLYFSILHAHAQAVPADHSRVSAVFVASTPCSPRTKPLPGIPRGAGCELIKWELRLVRDTGKYSSGNYVMDCTYGMPKQGARGFINGGRSLHREGKWTIIKGTATNPAAIVYRLDPGKPQVSVSFLCLNKNLLHLLDNRDQLMIGTGAWSYTLNRMQ</sequence>
<proteinExistence type="predicted"/>
<feature type="chain" id="PRO_5045112608" evidence="1">
    <location>
        <begin position="23"/>
        <end position="168"/>
    </location>
</feature>
<dbReference type="EMBL" id="CP139558">
    <property type="protein sequence ID" value="WPU94103.1"/>
    <property type="molecule type" value="Genomic_DNA"/>
</dbReference>
<evidence type="ECO:0000313" key="3">
    <source>
        <dbReference type="Proteomes" id="UP001324380"/>
    </source>
</evidence>
<reference evidence="2 3" key="1">
    <citation type="submission" date="2023-11" db="EMBL/GenBank/DDBJ databases">
        <title>Analysis of the Genomes of Mucilaginibacter gossypii cycad 4 and M. sabulilitoris SNA2: microbes with the potential for plant growth promotion.</title>
        <authorList>
            <person name="Hirsch A.M."/>
            <person name="Humm E."/>
            <person name="Rubbi M."/>
            <person name="Del Vecchio G."/>
            <person name="Ha S.M."/>
            <person name="Pellegrini M."/>
            <person name="Gunsalus R.P."/>
        </authorList>
    </citation>
    <scope>NUCLEOTIDE SEQUENCE [LARGE SCALE GENOMIC DNA]</scope>
    <source>
        <strain evidence="2 3">SNA2</strain>
    </source>
</reference>
<evidence type="ECO:0000313" key="2">
    <source>
        <dbReference type="EMBL" id="WPU94103.1"/>
    </source>
</evidence>
<dbReference type="RefSeq" id="WP_321563229.1">
    <property type="nucleotide sequence ID" value="NZ_CP139558.1"/>
</dbReference>
<organism evidence="2 3">
    <name type="scientific">Mucilaginibacter sabulilitoris</name>
    <dbReference type="NCBI Taxonomy" id="1173583"/>
    <lineage>
        <taxon>Bacteria</taxon>
        <taxon>Pseudomonadati</taxon>
        <taxon>Bacteroidota</taxon>
        <taxon>Sphingobacteriia</taxon>
        <taxon>Sphingobacteriales</taxon>
        <taxon>Sphingobacteriaceae</taxon>
        <taxon>Mucilaginibacter</taxon>
    </lineage>
</organism>
<keyword evidence="1" id="KW-0732">Signal</keyword>
<gene>
    <name evidence="2" type="ORF">SNE25_01010</name>
</gene>
<keyword evidence="3" id="KW-1185">Reference proteome</keyword>